<dbReference type="EMBL" id="OW240914">
    <property type="protein sequence ID" value="CAH2275026.1"/>
    <property type="molecule type" value="Genomic_DNA"/>
</dbReference>
<evidence type="ECO:0000256" key="1">
    <source>
        <dbReference type="SAM" id="MobiDB-lite"/>
    </source>
</evidence>
<accession>A0AAD1RN64</accession>
<keyword evidence="3" id="KW-1185">Reference proteome</keyword>
<organism evidence="2 3">
    <name type="scientific">Pelobates cultripes</name>
    <name type="common">Western spadefoot toad</name>
    <dbReference type="NCBI Taxonomy" id="61616"/>
    <lineage>
        <taxon>Eukaryota</taxon>
        <taxon>Metazoa</taxon>
        <taxon>Chordata</taxon>
        <taxon>Craniata</taxon>
        <taxon>Vertebrata</taxon>
        <taxon>Euteleostomi</taxon>
        <taxon>Amphibia</taxon>
        <taxon>Batrachia</taxon>
        <taxon>Anura</taxon>
        <taxon>Pelobatoidea</taxon>
        <taxon>Pelobatidae</taxon>
        <taxon>Pelobates</taxon>
    </lineage>
</organism>
<proteinExistence type="predicted"/>
<dbReference type="AlphaFoldDB" id="A0AAD1RN64"/>
<name>A0AAD1RN64_PELCU</name>
<evidence type="ECO:0000313" key="3">
    <source>
        <dbReference type="Proteomes" id="UP001295444"/>
    </source>
</evidence>
<evidence type="ECO:0000313" key="2">
    <source>
        <dbReference type="EMBL" id="CAH2275026.1"/>
    </source>
</evidence>
<dbReference type="Proteomes" id="UP001295444">
    <property type="component" value="Chromosome 03"/>
</dbReference>
<feature type="compositionally biased region" description="Polar residues" evidence="1">
    <location>
        <begin position="64"/>
        <end position="86"/>
    </location>
</feature>
<sequence>MHNTVVVEQQHMLYRDRWSMRRTLSWVWCSACNNAGRPQCIVEEAMTAITPTGPKGGERGTKQPCGQEQRSSTSPPFQAQKASSRLSIGMDTVRHQTRSGTSPLVLGIFWGQVEMLGINCRIMAI</sequence>
<feature type="region of interest" description="Disordered" evidence="1">
    <location>
        <begin position="49"/>
        <end position="91"/>
    </location>
</feature>
<gene>
    <name evidence="2" type="ORF">PECUL_23A051493</name>
</gene>
<protein>
    <submittedName>
        <fullName evidence="2">Uncharacterized protein</fullName>
    </submittedName>
</protein>
<reference evidence="2" key="1">
    <citation type="submission" date="2022-03" db="EMBL/GenBank/DDBJ databases">
        <authorList>
            <person name="Alioto T."/>
            <person name="Alioto T."/>
            <person name="Gomez Garrido J."/>
        </authorList>
    </citation>
    <scope>NUCLEOTIDE SEQUENCE</scope>
</reference>